<proteinExistence type="predicted"/>
<dbReference type="AlphaFoldDB" id="A0A9E7FHM2"/>
<dbReference type="EMBL" id="CP097506">
    <property type="protein sequence ID" value="URD95780.1"/>
    <property type="molecule type" value="Genomic_DNA"/>
</dbReference>
<dbReference type="Proteomes" id="UP001055439">
    <property type="component" value="Chromosome 4"/>
</dbReference>
<evidence type="ECO:0000313" key="1">
    <source>
        <dbReference type="EMBL" id="URD95780.1"/>
    </source>
</evidence>
<accession>A0A9E7FHM2</accession>
<evidence type="ECO:0000313" key="2">
    <source>
        <dbReference type="Proteomes" id="UP001055439"/>
    </source>
</evidence>
<organism evidence="1 2">
    <name type="scientific">Musa troglodytarum</name>
    <name type="common">fe'i banana</name>
    <dbReference type="NCBI Taxonomy" id="320322"/>
    <lineage>
        <taxon>Eukaryota</taxon>
        <taxon>Viridiplantae</taxon>
        <taxon>Streptophyta</taxon>
        <taxon>Embryophyta</taxon>
        <taxon>Tracheophyta</taxon>
        <taxon>Spermatophyta</taxon>
        <taxon>Magnoliopsida</taxon>
        <taxon>Liliopsida</taxon>
        <taxon>Zingiberales</taxon>
        <taxon>Musaceae</taxon>
        <taxon>Musa</taxon>
    </lineage>
</organism>
<gene>
    <name evidence="1" type="ORF">MUK42_36877</name>
</gene>
<sequence length="55" mass="6366">MFTKKLMDLCKKTSCPVSTGHFVLSRQQTLPSLTPPVRAFVLLFYYYGLLRQINL</sequence>
<name>A0A9E7FHM2_9LILI</name>
<protein>
    <submittedName>
        <fullName evidence="1">Uncharacterized protein</fullName>
    </submittedName>
</protein>
<keyword evidence="2" id="KW-1185">Reference proteome</keyword>
<reference evidence="1" key="1">
    <citation type="submission" date="2022-05" db="EMBL/GenBank/DDBJ databases">
        <title>The Musa troglodytarum L. genome provides insights into the mechanism of non-climacteric behaviour and enrichment of carotenoids.</title>
        <authorList>
            <person name="Wang J."/>
        </authorList>
    </citation>
    <scope>NUCLEOTIDE SEQUENCE</scope>
    <source>
        <tissue evidence="1">Leaf</tissue>
    </source>
</reference>